<dbReference type="InterPro" id="IPR001304">
    <property type="entry name" value="C-type_lectin-like"/>
</dbReference>
<dbReference type="InterPro" id="IPR033992">
    <property type="entry name" value="NKR-like_CTLD"/>
</dbReference>
<evidence type="ECO:0000259" key="5">
    <source>
        <dbReference type="PROSITE" id="PS50041"/>
    </source>
</evidence>
<keyword evidence="3" id="KW-0812">Transmembrane</keyword>
<dbReference type="PANTHER" id="PTHR45710:SF26">
    <property type="entry name" value="RH26557P"/>
    <property type="match status" value="1"/>
</dbReference>
<keyword evidence="3" id="KW-0472">Membrane</keyword>
<feature type="signal peptide" evidence="4">
    <location>
        <begin position="1"/>
        <end position="20"/>
    </location>
</feature>
<sequence length="157" mass="18186">FRFFLLFALLFVCITEERFGHLILPVAIVLSVCLILAAGASIVVLALKTIQPCPEWWVLHREKCYYFSTNKTTWNLSEEDCISRGAQLIVVEDQEELELLRQQSRIHLTFWIGLRRKEGWAWINRQAFNSNCMSLTHLIFFNLDGSHTTKGSSISEH</sequence>
<protein>
    <recommendedName>
        <fullName evidence="5">C-type lectin domain-containing protein</fullName>
    </recommendedName>
</protein>
<reference evidence="6" key="1">
    <citation type="submission" date="2021-06" db="EMBL/GenBank/DDBJ databases">
        <authorList>
            <consortium name="Wellcome Sanger Institute Data Sharing"/>
        </authorList>
    </citation>
    <scope>NUCLEOTIDE SEQUENCE [LARGE SCALE GENOMIC DNA]</scope>
</reference>
<dbReference type="GO" id="GO:0030246">
    <property type="term" value="F:carbohydrate binding"/>
    <property type="evidence" value="ECO:0007669"/>
    <property type="project" value="UniProtKB-KW"/>
</dbReference>
<dbReference type="InterPro" id="IPR016187">
    <property type="entry name" value="CTDL_fold"/>
</dbReference>
<evidence type="ECO:0000313" key="6">
    <source>
        <dbReference type="Ensembl" id="ENSECRP00000018756.1"/>
    </source>
</evidence>
<dbReference type="InterPro" id="IPR016186">
    <property type="entry name" value="C-type_lectin-like/link_sf"/>
</dbReference>
<dbReference type="PROSITE" id="PS50041">
    <property type="entry name" value="C_TYPE_LECTIN_2"/>
    <property type="match status" value="1"/>
</dbReference>
<dbReference type="Ensembl" id="ENSECRT00000019135.1">
    <property type="protein sequence ID" value="ENSECRP00000018756.1"/>
    <property type="gene ID" value="ENSECRG00000012537.1"/>
</dbReference>
<keyword evidence="3" id="KW-1133">Transmembrane helix</keyword>
<accession>A0A8C4SLJ1</accession>
<evidence type="ECO:0000256" key="3">
    <source>
        <dbReference type="SAM" id="Phobius"/>
    </source>
</evidence>
<evidence type="ECO:0000256" key="4">
    <source>
        <dbReference type="SAM" id="SignalP"/>
    </source>
</evidence>
<evidence type="ECO:0000256" key="2">
    <source>
        <dbReference type="ARBA" id="ARBA00022734"/>
    </source>
</evidence>
<feature type="chain" id="PRO_5034545024" description="C-type lectin domain-containing protein" evidence="4">
    <location>
        <begin position="21"/>
        <end position="157"/>
    </location>
</feature>
<proteinExistence type="predicted"/>
<dbReference type="CDD" id="cd03593">
    <property type="entry name" value="CLECT_NK_receptors_like"/>
    <property type="match status" value="1"/>
</dbReference>
<reference evidence="6" key="3">
    <citation type="submission" date="2025-09" db="UniProtKB">
        <authorList>
            <consortium name="Ensembl"/>
        </authorList>
    </citation>
    <scope>IDENTIFICATION</scope>
</reference>
<dbReference type="Proteomes" id="UP000694620">
    <property type="component" value="Chromosome 12"/>
</dbReference>
<dbReference type="InterPro" id="IPR050828">
    <property type="entry name" value="C-type_lectin/matrix_domain"/>
</dbReference>
<evidence type="ECO:0000256" key="1">
    <source>
        <dbReference type="ARBA" id="ARBA00004401"/>
    </source>
</evidence>
<organism evidence="6 7">
    <name type="scientific">Erpetoichthys calabaricus</name>
    <name type="common">Rope fish</name>
    <name type="synonym">Calamoichthys calabaricus</name>
    <dbReference type="NCBI Taxonomy" id="27687"/>
    <lineage>
        <taxon>Eukaryota</taxon>
        <taxon>Metazoa</taxon>
        <taxon>Chordata</taxon>
        <taxon>Craniata</taxon>
        <taxon>Vertebrata</taxon>
        <taxon>Euteleostomi</taxon>
        <taxon>Actinopterygii</taxon>
        <taxon>Polypteriformes</taxon>
        <taxon>Polypteridae</taxon>
        <taxon>Erpetoichthys</taxon>
    </lineage>
</organism>
<dbReference type="AlphaFoldDB" id="A0A8C4SLJ1"/>
<keyword evidence="4" id="KW-0732">Signal</keyword>
<name>A0A8C4SLJ1_ERPCA</name>
<dbReference type="Pfam" id="PF00059">
    <property type="entry name" value="Lectin_C"/>
    <property type="match status" value="1"/>
</dbReference>
<dbReference type="Gene3D" id="3.10.100.10">
    <property type="entry name" value="Mannose-Binding Protein A, subunit A"/>
    <property type="match status" value="1"/>
</dbReference>
<dbReference type="GO" id="GO:0005886">
    <property type="term" value="C:plasma membrane"/>
    <property type="evidence" value="ECO:0007669"/>
    <property type="project" value="UniProtKB-SubCell"/>
</dbReference>
<comment type="subcellular location">
    <subcellularLocation>
        <location evidence="1">Cell membrane</location>
        <topology evidence="1">Single-pass type II membrane protein</topology>
    </subcellularLocation>
</comment>
<reference evidence="6" key="2">
    <citation type="submission" date="2025-08" db="UniProtKB">
        <authorList>
            <consortium name="Ensembl"/>
        </authorList>
    </citation>
    <scope>IDENTIFICATION</scope>
</reference>
<dbReference type="GeneTree" id="ENSGT01120000274077"/>
<dbReference type="SMART" id="SM00034">
    <property type="entry name" value="CLECT"/>
    <property type="match status" value="1"/>
</dbReference>
<dbReference type="SUPFAM" id="SSF56436">
    <property type="entry name" value="C-type lectin-like"/>
    <property type="match status" value="1"/>
</dbReference>
<feature type="domain" description="C-type lectin" evidence="5">
    <location>
        <begin position="60"/>
        <end position="124"/>
    </location>
</feature>
<keyword evidence="7" id="KW-1185">Reference proteome</keyword>
<dbReference type="PANTHER" id="PTHR45710">
    <property type="entry name" value="C-TYPE LECTIN DOMAIN-CONTAINING PROTEIN 180"/>
    <property type="match status" value="1"/>
</dbReference>
<evidence type="ECO:0000313" key="7">
    <source>
        <dbReference type="Proteomes" id="UP000694620"/>
    </source>
</evidence>
<keyword evidence="2" id="KW-0430">Lectin</keyword>
<feature type="transmembrane region" description="Helical" evidence="3">
    <location>
        <begin position="25"/>
        <end position="47"/>
    </location>
</feature>